<protein>
    <submittedName>
        <fullName evidence="1">Uncharacterized protein</fullName>
    </submittedName>
</protein>
<evidence type="ECO:0000313" key="1">
    <source>
        <dbReference type="EMBL" id="QJA91784.1"/>
    </source>
</evidence>
<accession>A0A6M3LEK8</accession>
<reference evidence="1" key="1">
    <citation type="submission" date="2020-03" db="EMBL/GenBank/DDBJ databases">
        <title>The deep terrestrial virosphere.</title>
        <authorList>
            <person name="Holmfeldt K."/>
            <person name="Nilsson E."/>
            <person name="Simone D."/>
            <person name="Lopez-Fernandez M."/>
            <person name="Wu X."/>
            <person name="de Brujin I."/>
            <person name="Lundin D."/>
            <person name="Andersson A."/>
            <person name="Bertilsson S."/>
            <person name="Dopson M."/>
        </authorList>
    </citation>
    <scope>NUCLEOTIDE SEQUENCE</scope>
    <source>
        <strain evidence="1">MM415B03258</strain>
    </source>
</reference>
<name>A0A6M3LEK8_9ZZZZ</name>
<proteinExistence type="predicted"/>
<gene>
    <name evidence="1" type="ORF">MM415B03258_0005</name>
</gene>
<organism evidence="1">
    <name type="scientific">viral metagenome</name>
    <dbReference type="NCBI Taxonomy" id="1070528"/>
    <lineage>
        <taxon>unclassified sequences</taxon>
        <taxon>metagenomes</taxon>
        <taxon>organismal metagenomes</taxon>
    </lineage>
</organism>
<dbReference type="AlphaFoldDB" id="A0A6M3LEK8"/>
<dbReference type="EMBL" id="MT143013">
    <property type="protein sequence ID" value="QJA91784.1"/>
    <property type="molecule type" value="Genomic_DNA"/>
</dbReference>
<sequence length="111" mass="12636">MLKTMANRVVRSYNKTGDQEEVFFDPASIMLYISILTEVIRLAKRCREARSIPTSAQSPTNLELGIVRRIVRKKLGFISYLRKGKEMIQSILEVGAGSTPEEISQLYQEVK</sequence>